<dbReference type="AlphaFoldDB" id="A0A383CNG3"/>
<dbReference type="Pfam" id="PF13091">
    <property type="entry name" value="PLDc_2"/>
    <property type="match status" value="1"/>
</dbReference>
<evidence type="ECO:0000313" key="2">
    <source>
        <dbReference type="EMBL" id="SVE33916.1"/>
    </source>
</evidence>
<gene>
    <name evidence="2" type="ORF">METZ01_LOCUS486770</name>
</gene>
<feature type="non-terminal residue" evidence="2">
    <location>
        <position position="1"/>
    </location>
</feature>
<dbReference type="EMBL" id="UINC01210455">
    <property type="protein sequence ID" value="SVE33916.1"/>
    <property type="molecule type" value="Genomic_DNA"/>
</dbReference>
<dbReference type="Gene3D" id="3.30.870.10">
    <property type="entry name" value="Endonuclease Chain A"/>
    <property type="match status" value="1"/>
</dbReference>
<dbReference type="SUPFAM" id="SSF56024">
    <property type="entry name" value="Phospholipase D/nuclease"/>
    <property type="match status" value="1"/>
</dbReference>
<protein>
    <recommendedName>
        <fullName evidence="1">Phospholipase D-like domain-containing protein</fullName>
    </recommendedName>
</protein>
<reference evidence="2" key="1">
    <citation type="submission" date="2018-05" db="EMBL/GenBank/DDBJ databases">
        <authorList>
            <person name="Lanie J.A."/>
            <person name="Ng W.-L."/>
            <person name="Kazmierczak K.M."/>
            <person name="Andrzejewski T.M."/>
            <person name="Davidsen T.M."/>
            <person name="Wayne K.J."/>
            <person name="Tettelin H."/>
            <person name="Glass J.I."/>
            <person name="Rusch D."/>
            <person name="Podicherti R."/>
            <person name="Tsui H.-C.T."/>
            <person name="Winkler M.E."/>
        </authorList>
    </citation>
    <scope>NUCLEOTIDE SEQUENCE</scope>
</reference>
<evidence type="ECO:0000259" key="1">
    <source>
        <dbReference type="Pfam" id="PF13091"/>
    </source>
</evidence>
<name>A0A383CNG3_9ZZZZ</name>
<proteinExistence type="predicted"/>
<dbReference type="InterPro" id="IPR025202">
    <property type="entry name" value="PLD-like_dom"/>
</dbReference>
<sequence length="177" mass="19713">VTTEQLSRDLFQTQGRARNEIREVLQAVFTAELLLPSKSLWLVSPWITNEGVINNEAGSFQALTSDSTRTQLGLAQILSMLFEKGTTIHVVTKPLASTNFVQHLRRLCRSGIESGRVQIIEKEELHAKGLIGDPYCISGSMNFTFSGMTRNSEILSLTADKERISKLRTEVIAEYGI</sequence>
<dbReference type="NCBIfam" id="NF041068">
    <property type="entry name" value="DpdK"/>
    <property type="match status" value="1"/>
</dbReference>
<feature type="domain" description="Phospholipase D-like" evidence="1">
    <location>
        <begin position="76"/>
        <end position="170"/>
    </location>
</feature>
<organism evidence="2">
    <name type="scientific">marine metagenome</name>
    <dbReference type="NCBI Taxonomy" id="408172"/>
    <lineage>
        <taxon>unclassified sequences</taxon>
        <taxon>metagenomes</taxon>
        <taxon>ecological metagenomes</taxon>
    </lineage>
</organism>
<accession>A0A383CNG3</accession>